<feature type="compositionally biased region" description="Low complexity" evidence="1">
    <location>
        <begin position="14"/>
        <end position="23"/>
    </location>
</feature>
<dbReference type="InterPro" id="IPR054722">
    <property type="entry name" value="PolX-like_BBD"/>
</dbReference>
<feature type="domain" description="Retrovirus-related Pol polyprotein from transposon TNT 1-94-like beta-barrel" evidence="2">
    <location>
        <begin position="87"/>
        <end position="170"/>
    </location>
</feature>
<proteinExistence type="predicted"/>
<organism evidence="3">
    <name type="scientific">Anoplophora glabripennis</name>
    <name type="common">Asian longhorn beetle</name>
    <name type="synonym">Anoplophora nobilis</name>
    <dbReference type="NCBI Taxonomy" id="217634"/>
    <lineage>
        <taxon>Eukaryota</taxon>
        <taxon>Metazoa</taxon>
        <taxon>Ecdysozoa</taxon>
        <taxon>Arthropoda</taxon>
        <taxon>Hexapoda</taxon>
        <taxon>Insecta</taxon>
        <taxon>Pterygota</taxon>
        <taxon>Neoptera</taxon>
        <taxon>Endopterygota</taxon>
        <taxon>Coleoptera</taxon>
        <taxon>Polyphaga</taxon>
        <taxon>Cucujiformia</taxon>
        <taxon>Chrysomeloidea</taxon>
        <taxon>Cerambycidae</taxon>
        <taxon>Lamiinae</taxon>
        <taxon>Lamiini</taxon>
        <taxon>Anoplophora</taxon>
    </lineage>
</organism>
<dbReference type="Pfam" id="PF22936">
    <property type="entry name" value="Pol_BBD"/>
    <property type="match status" value="1"/>
</dbReference>
<evidence type="ECO:0000256" key="1">
    <source>
        <dbReference type="SAM" id="MobiDB-lite"/>
    </source>
</evidence>
<reference evidence="3" key="1">
    <citation type="submission" date="2013-07" db="EMBL/GenBank/DDBJ databases">
        <title>Midgut Transcriptome Profiling of Anoplphora glabripennis, a Lignocellulose Degrading, Wood-Boring Cerambycid.</title>
        <authorList>
            <person name="Scully E.D."/>
            <person name="Hoover K."/>
            <person name="Carlson J.E."/>
            <person name="Tien M."/>
            <person name="Geib S.M."/>
        </authorList>
    </citation>
    <scope>NUCLEOTIDE SEQUENCE</scope>
</reference>
<protein>
    <recommendedName>
        <fullName evidence="2">Retrovirus-related Pol polyprotein from transposon TNT 1-94-like beta-barrel domain-containing protein</fullName>
    </recommendedName>
</protein>
<evidence type="ECO:0000259" key="2">
    <source>
        <dbReference type="Pfam" id="PF22936"/>
    </source>
</evidence>
<dbReference type="AlphaFoldDB" id="V5H5L6"/>
<feature type="compositionally biased region" description="Basic and acidic residues" evidence="1">
    <location>
        <begin position="31"/>
        <end position="53"/>
    </location>
</feature>
<sequence length="218" mass="24251">RGQGTYYKRGTRGGNWRNGNVGRYAGNSEISRTEEDRGNERNRQDVSAERRNPEDIPISNFHIKVEANVSEANRVSKSTDNACIIQWLLDSGCTDHIVTNDKHFYNSVVLKTPLDVKVGNGEVVKAFKVGNILGEFKGENVTKTVDIKNVYFVPNMGKNLLSVSCITDSGNGIDYQNNEAKIYNSEGNIVAVAVKKNKLYELESMSKIKKLEVNCGTK</sequence>
<dbReference type="EMBL" id="GALX01000393">
    <property type="protein sequence ID" value="JAB68073.1"/>
    <property type="molecule type" value="Transcribed_RNA"/>
</dbReference>
<feature type="non-terminal residue" evidence="3">
    <location>
        <position position="1"/>
    </location>
</feature>
<accession>V5H5L6</accession>
<feature type="region of interest" description="Disordered" evidence="1">
    <location>
        <begin position="1"/>
        <end position="53"/>
    </location>
</feature>
<name>V5H5L6_ANOGL</name>
<evidence type="ECO:0000313" key="3">
    <source>
        <dbReference type="EMBL" id="JAB68073.1"/>
    </source>
</evidence>